<dbReference type="Proteomes" id="UP001235064">
    <property type="component" value="Unassembled WGS sequence"/>
</dbReference>
<proteinExistence type="predicted"/>
<comment type="caution">
    <text evidence="1">The sequence shown here is derived from an EMBL/GenBank/DDBJ whole genome shotgun (WGS) entry which is preliminary data.</text>
</comment>
<dbReference type="InterPro" id="IPR019587">
    <property type="entry name" value="Polyketide_cyclase/dehydratase"/>
</dbReference>
<reference evidence="1 2" key="1">
    <citation type="submission" date="2023-06" db="EMBL/GenBank/DDBJ databases">
        <title>Microbacterium sp. nov., isolated from a waste landfill.</title>
        <authorList>
            <person name="Wen W."/>
        </authorList>
    </citation>
    <scope>NUCLEOTIDE SEQUENCE [LARGE SCALE GENOMIC DNA]</scope>
    <source>
        <strain evidence="1 2">ASV49</strain>
    </source>
</reference>
<dbReference type="EMBL" id="JASXSZ010000006">
    <property type="protein sequence ID" value="MDL9980973.1"/>
    <property type="molecule type" value="Genomic_DNA"/>
</dbReference>
<keyword evidence="2" id="KW-1185">Reference proteome</keyword>
<evidence type="ECO:0000313" key="1">
    <source>
        <dbReference type="EMBL" id="MDL9980973.1"/>
    </source>
</evidence>
<protein>
    <submittedName>
        <fullName evidence="1">SRPBCC family protein</fullName>
    </submittedName>
</protein>
<dbReference type="InterPro" id="IPR023393">
    <property type="entry name" value="START-like_dom_sf"/>
</dbReference>
<sequence length="151" mass="16508">MTIRTESRLTVAGSVDDVWGYLCDVGRWAEWAPTVLACEVRGGGVLQAGGWIDQRARDFGWNHRRSERVTLVDSPRSLAFAGTMGTSVARWGMEFAAVDGGHTDTMMWVEIDRANVMRAIPARTLESQVQHTSDIEMAAIKAAVEADAGEP</sequence>
<name>A0ABT7N2N6_9MICO</name>
<evidence type="ECO:0000313" key="2">
    <source>
        <dbReference type="Proteomes" id="UP001235064"/>
    </source>
</evidence>
<dbReference type="CDD" id="cd07812">
    <property type="entry name" value="SRPBCC"/>
    <property type="match status" value="1"/>
</dbReference>
<dbReference type="Pfam" id="PF10604">
    <property type="entry name" value="Polyketide_cyc2"/>
    <property type="match status" value="1"/>
</dbReference>
<accession>A0ABT7N2N6</accession>
<dbReference type="Gene3D" id="3.30.530.20">
    <property type="match status" value="1"/>
</dbReference>
<dbReference type="SUPFAM" id="SSF55961">
    <property type="entry name" value="Bet v1-like"/>
    <property type="match status" value="1"/>
</dbReference>
<dbReference type="RefSeq" id="WP_286289955.1">
    <property type="nucleotide sequence ID" value="NZ_JASXSZ010000006.1"/>
</dbReference>
<organism evidence="1 2">
    <name type="scientific">Microbacterium candidum</name>
    <dbReference type="NCBI Taxonomy" id="3041922"/>
    <lineage>
        <taxon>Bacteria</taxon>
        <taxon>Bacillati</taxon>
        <taxon>Actinomycetota</taxon>
        <taxon>Actinomycetes</taxon>
        <taxon>Micrococcales</taxon>
        <taxon>Microbacteriaceae</taxon>
        <taxon>Microbacterium</taxon>
    </lineage>
</organism>
<gene>
    <name evidence="1" type="ORF">QSV35_16675</name>
</gene>